<sequence>MRSRQIYAVYRGEQNLTDGTAEEIAKFLGLKVKTVRNLALGKRAHEKGQRLVVVKLGKEKGVGDEQGSSRG</sequence>
<protein>
    <submittedName>
        <fullName evidence="1">Uncharacterized protein</fullName>
    </submittedName>
</protein>
<proteinExistence type="predicted"/>
<dbReference type="EMBL" id="UFRQ01000003">
    <property type="protein sequence ID" value="SUT91502.1"/>
    <property type="molecule type" value="Genomic_DNA"/>
</dbReference>
<accession>A0A380TUS3</accession>
<keyword evidence="3" id="KW-1185">Reference proteome</keyword>
<evidence type="ECO:0000313" key="3">
    <source>
        <dbReference type="Proteomes" id="UP000254649"/>
    </source>
</evidence>
<reference evidence="1 3" key="1">
    <citation type="submission" date="2018-06" db="EMBL/GenBank/DDBJ databases">
        <authorList>
            <consortium name="Pathogen Informatics"/>
            <person name="Doyle S."/>
        </authorList>
    </citation>
    <scope>NUCLEOTIDE SEQUENCE [LARGE SCALE GENOMIC DNA]</scope>
    <source>
        <strain evidence="1 3">NCTC10801</strain>
    </source>
</reference>
<name>A0A380TUS3_9PAST</name>
<dbReference type="OrthoDB" id="5690571at2"/>
<dbReference type="AlphaFoldDB" id="A0A380TUS3"/>
<gene>
    <name evidence="1" type="ORF">NCTC10801_01474</name>
    <name evidence="2" type="ORF">NCTC10801_02157</name>
</gene>
<evidence type="ECO:0000313" key="1">
    <source>
        <dbReference type="EMBL" id="SUT91502.1"/>
    </source>
</evidence>
<dbReference type="EMBL" id="UFRQ01000003">
    <property type="protein sequence ID" value="SUT94259.1"/>
    <property type="molecule type" value="Genomic_DNA"/>
</dbReference>
<evidence type="ECO:0000313" key="2">
    <source>
        <dbReference type="EMBL" id="SUT94259.1"/>
    </source>
</evidence>
<organism evidence="1 3">
    <name type="scientific">[Actinobacillus] rossii</name>
    <dbReference type="NCBI Taxonomy" id="123820"/>
    <lineage>
        <taxon>Bacteria</taxon>
        <taxon>Pseudomonadati</taxon>
        <taxon>Pseudomonadota</taxon>
        <taxon>Gammaproteobacteria</taxon>
        <taxon>Pasteurellales</taxon>
        <taxon>Pasteurellaceae</taxon>
    </lineage>
</organism>
<dbReference type="Proteomes" id="UP000254649">
    <property type="component" value="Unassembled WGS sequence"/>
</dbReference>